<evidence type="ECO:0000313" key="3">
    <source>
        <dbReference type="Proteomes" id="UP000026960"/>
    </source>
</evidence>
<dbReference type="PaxDb" id="65489-OBART05G17780.1"/>
<dbReference type="Gramene" id="OBART05G17780.1">
    <property type="protein sequence ID" value="OBART05G17780.1"/>
    <property type="gene ID" value="OBART05G17780"/>
</dbReference>
<dbReference type="EnsemblPlants" id="OBART05G17780.1">
    <property type="protein sequence ID" value="OBART05G17780.1"/>
    <property type="gene ID" value="OBART05G17780"/>
</dbReference>
<evidence type="ECO:0000313" key="2">
    <source>
        <dbReference type="EnsemblPlants" id="OBART05G17780.1"/>
    </source>
</evidence>
<reference evidence="2" key="1">
    <citation type="journal article" date="2009" name="Rice">
        <title>De Novo Next Generation Sequencing of Plant Genomes.</title>
        <authorList>
            <person name="Rounsley S."/>
            <person name="Marri P.R."/>
            <person name="Yu Y."/>
            <person name="He R."/>
            <person name="Sisneros N."/>
            <person name="Goicoechea J.L."/>
            <person name="Lee S.J."/>
            <person name="Angelova A."/>
            <person name="Kudrna D."/>
            <person name="Luo M."/>
            <person name="Affourtit J."/>
            <person name="Desany B."/>
            <person name="Knight J."/>
            <person name="Niazi F."/>
            <person name="Egholm M."/>
            <person name="Wing R.A."/>
        </authorList>
    </citation>
    <scope>NUCLEOTIDE SEQUENCE [LARGE SCALE GENOMIC DNA]</scope>
    <source>
        <strain evidence="2">cv. IRGC 105608</strain>
    </source>
</reference>
<sequence length="173" mass="19277">MFSCLHPRRPGAGRPLPTSTPPDNLHPCRPPLHRVQLLRYLHARGEMTPTAENSMPPSLKPRRQASMSAPRPSAGAATVCCGWYPSITVRRSSRSAITVVPWCAHGQHTNCLMKCMIESYTSSSWMPLVYRYLWIERVTGSSFEVGLDDLKLSGNNDQILQKKTLEDSIIGTC</sequence>
<feature type="compositionally biased region" description="Basic residues" evidence="1">
    <location>
        <begin position="1"/>
        <end position="11"/>
    </location>
</feature>
<proteinExistence type="predicted"/>
<keyword evidence="3" id="KW-1185">Reference proteome</keyword>
<evidence type="ECO:0000256" key="1">
    <source>
        <dbReference type="SAM" id="MobiDB-lite"/>
    </source>
</evidence>
<reference evidence="2" key="2">
    <citation type="submission" date="2015-03" db="UniProtKB">
        <authorList>
            <consortium name="EnsemblPlants"/>
        </authorList>
    </citation>
    <scope>IDENTIFICATION</scope>
</reference>
<name>A0A0D3G823_9ORYZ</name>
<dbReference type="HOGENOM" id="CLU_1589033_0_0_1"/>
<feature type="region of interest" description="Disordered" evidence="1">
    <location>
        <begin position="1"/>
        <end position="28"/>
    </location>
</feature>
<feature type="region of interest" description="Disordered" evidence="1">
    <location>
        <begin position="48"/>
        <end position="71"/>
    </location>
</feature>
<dbReference type="Proteomes" id="UP000026960">
    <property type="component" value="Chromosome 5"/>
</dbReference>
<organism evidence="2">
    <name type="scientific">Oryza barthii</name>
    <dbReference type="NCBI Taxonomy" id="65489"/>
    <lineage>
        <taxon>Eukaryota</taxon>
        <taxon>Viridiplantae</taxon>
        <taxon>Streptophyta</taxon>
        <taxon>Embryophyta</taxon>
        <taxon>Tracheophyta</taxon>
        <taxon>Spermatophyta</taxon>
        <taxon>Magnoliopsida</taxon>
        <taxon>Liliopsida</taxon>
        <taxon>Poales</taxon>
        <taxon>Poaceae</taxon>
        <taxon>BOP clade</taxon>
        <taxon>Oryzoideae</taxon>
        <taxon>Oryzeae</taxon>
        <taxon>Oryzinae</taxon>
        <taxon>Oryza</taxon>
    </lineage>
</organism>
<accession>A0A0D3G823</accession>
<protein>
    <submittedName>
        <fullName evidence="2">Uncharacterized protein</fullName>
    </submittedName>
</protein>
<dbReference type="AlphaFoldDB" id="A0A0D3G823"/>